<reference evidence="2 3" key="1">
    <citation type="journal article" date="2020" name="Nat. Commun.">
        <title>Genome of Tripterygium wilfordii and identification of cytochrome P450 involved in triptolide biosynthesis.</title>
        <authorList>
            <person name="Tu L."/>
            <person name="Su P."/>
            <person name="Zhang Z."/>
            <person name="Gao L."/>
            <person name="Wang J."/>
            <person name="Hu T."/>
            <person name="Zhou J."/>
            <person name="Zhang Y."/>
            <person name="Zhao Y."/>
            <person name="Liu Y."/>
            <person name="Song Y."/>
            <person name="Tong Y."/>
            <person name="Lu Y."/>
            <person name="Yang J."/>
            <person name="Xu C."/>
            <person name="Jia M."/>
            <person name="Peters R.J."/>
            <person name="Huang L."/>
            <person name="Gao W."/>
        </authorList>
    </citation>
    <scope>NUCLEOTIDE SEQUENCE [LARGE SCALE GENOMIC DNA]</scope>
    <source>
        <strain evidence="3">cv. XIE 37</strain>
        <tissue evidence="2">Leaf</tissue>
    </source>
</reference>
<dbReference type="GO" id="GO:0006508">
    <property type="term" value="P:proteolysis"/>
    <property type="evidence" value="ECO:0007669"/>
    <property type="project" value="InterPro"/>
</dbReference>
<dbReference type="InterPro" id="IPR029058">
    <property type="entry name" value="AB_hydrolase_fold"/>
</dbReference>
<dbReference type="InParanoid" id="A0A7J7C941"/>
<evidence type="ECO:0000256" key="1">
    <source>
        <dbReference type="ARBA" id="ARBA00009431"/>
    </source>
</evidence>
<keyword evidence="2" id="KW-0378">Hydrolase</keyword>
<dbReference type="InterPro" id="IPR001563">
    <property type="entry name" value="Peptidase_S10"/>
</dbReference>
<dbReference type="Proteomes" id="UP000593562">
    <property type="component" value="Unassembled WGS sequence"/>
</dbReference>
<organism evidence="2 3">
    <name type="scientific">Tripterygium wilfordii</name>
    <name type="common">Thunder God vine</name>
    <dbReference type="NCBI Taxonomy" id="458696"/>
    <lineage>
        <taxon>Eukaryota</taxon>
        <taxon>Viridiplantae</taxon>
        <taxon>Streptophyta</taxon>
        <taxon>Embryophyta</taxon>
        <taxon>Tracheophyta</taxon>
        <taxon>Spermatophyta</taxon>
        <taxon>Magnoliopsida</taxon>
        <taxon>eudicotyledons</taxon>
        <taxon>Gunneridae</taxon>
        <taxon>Pentapetalae</taxon>
        <taxon>rosids</taxon>
        <taxon>fabids</taxon>
        <taxon>Celastrales</taxon>
        <taxon>Celastraceae</taxon>
        <taxon>Tripterygium</taxon>
    </lineage>
</organism>
<dbReference type="Pfam" id="PF00450">
    <property type="entry name" value="Peptidase_S10"/>
    <property type="match status" value="1"/>
</dbReference>
<sequence>MFSGNHLSSLTPYELAFGGSNSPFQFTINRYPVLLHSLPFKCVHKQRAVMQILKCMIALIIYSFFIHTCFVSGDPTEDFKIERLPGQPYFTFQQYAGYVYVDNAKTRALFFYFVEAETQPESRPLVLWLNGGPGCSAVGSGVFIEHGPFRPKGDILIKNEYSWNKVANVLYLDAPAGVGFSYSTNKSYYTLVNDHMTAQDSLEFLNGWFTIFNKYKEHDFYIGGVSYGGHFVTQLANLVVEKKPSYKLKGIALGSPLLDFSTDLNARDEFYWSHGLISDNVYHLHLTVCNSSQNFRESMITGNISNACNTTSILSLEQVGASTNLGDVNGDICLSSGTSQSQTDSSINPQKFGTYVDVCADETTTKYLNREDVKKALHAKLVGVNSWELCSGVLRYDYRDLETPMRGILSSLIESGHRVLVYSGDQDAVVPFLGTRTLLNEIAKELKLNVTTPYRTWFEGRQVAGWTQSYADGRLTFATIRGGDHQAPYNQPARSFTLFEAYLAGRPPPTR</sequence>
<dbReference type="EMBL" id="JAAARO010000019">
    <property type="protein sequence ID" value="KAF5730620.1"/>
    <property type="molecule type" value="Genomic_DNA"/>
</dbReference>
<accession>A0A7J7C941</accession>
<dbReference type="GO" id="GO:0004185">
    <property type="term" value="F:serine-type carboxypeptidase activity"/>
    <property type="evidence" value="ECO:0007669"/>
    <property type="project" value="InterPro"/>
</dbReference>
<comment type="caution">
    <text evidence="2">The sequence shown here is derived from an EMBL/GenBank/DDBJ whole genome shotgun (WGS) entry which is preliminary data.</text>
</comment>
<comment type="similarity">
    <text evidence="1">Belongs to the peptidase S10 family.</text>
</comment>
<name>A0A7J7C941_TRIWF</name>
<evidence type="ECO:0000313" key="2">
    <source>
        <dbReference type="EMBL" id="KAF5730620.1"/>
    </source>
</evidence>
<evidence type="ECO:0000313" key="3">
    <source>
        <dbReference type="Proteomes" id="UP000593562"/>
    </source>
</evidence>
<dbReference type="PANTHER" id="PTHR11802">
    <property type="entry name" value="SERINE PROTEASE FAMILY S10 SERINE CARBOXYPEPTIDASE"/>
    <property type="match status" value="1"/>
</dbReference>
<keyword evidence="3" id="KW-1185">Reference proteome</keyword>
<dbReference type="SUPFAM" id="SSF53474">
    <property type="entry name" value="alpha/beta-Hydrolases"/>
    <property type="match status" value="1"/>
</dbReference>
<dbReference type="GO" id="GO:0005773">
    <property type="term" value="C:vacuole"/>
    <property type="evidence" value="ECO:0007669"/>
    <property type="project" value="TreeGrafter"/>
</dbReference>
<dbReference type="PANTHER" id="PTHR11802:SF399">
    <property type="entry name" value="CARBOXYPEPTIDASE"/>
    <property type="match status" value="1"/>
</dbReference>
<dbReference type="FunFam" id="3.40.50.1820:FF:000453">
    <property type="entry name" value="Carboxypeptidase"/>
    <property type="match status" value="1"/>
</dbReference>
<dbReference type="PRINTS" id="PR00724">
    <property type="entry name" value="CRBOXYPTASEC"/>
</dbReference>
<gene>
    <name evidence="2" type="ORF">HS088_TW19G00212</name>
</gene>
<proteinExistence type="inferred from homology"/>
<dbReference type="Gene3D" id="3.40.50.1820">
    <property type="entry name" value="alpha/beta hydrolase"/>
    <property type="match status" value="1"/>
</dbReference>
<keyword evidence="2" id="KW-0645">Protease</keyword>
<protein>
    <submittedName>
        <fullName evidence="2">Serine carboxypeptidase-like 45</fullName>
    </submittedName>
</protein>
<keyword evidence="2" id="KW-0121">Carboxypeptidase</keyword>
<dbReference type="AlphaFoldDB" id="A0A7J7C941"/>